<feature type="transmembrane region" description="Helical" evidence="1">
    <location>
        <begin position="88"/>
        <end position="106"/>
    </location>
</feature>
<keyword evidence="1" id="KW-1133">Transmembrane helix</keyword>
<dbReference type="GO" id="GO:0080120">
    <property type="term" value="P:CAAX-box protein maturation"/>
    <property type="evidence" value="ECO:0007669"/>
    <property type="project" value="UniProtKB-ARBA"/>
</dbReference>
<dbReference type="RefSeq" id="WP_052167690.1">
    <property type="nucleotide sequence ID" value="NZ_CBCSHQ010000003.1"/>
</dbReference>
<dbReference type="InterPro" id="IPR003675">
    <property type="entry name" value="Rce1/LyrA-like_dom"/>
</dbReference>
<feature type="transmembrane region" description="Helical" evidence="1">
    <location>
        <begin position="189"/>
        <end position="206"/>
    </location>
</feature>
<dbReference type="PANTHER" id="PTHR36435:SF1">
    <property type="entry name" value="CAAX AMINO TERMINAL PROTEASE FAMILY PROTEIN"/>
    <property type="match status" value="1"/>
</dbReference>
<evidence type="ECO:0000313" key="4">
    <source>
        <dbReference type="Proteomes" id="UP000029844"/>
    </source>
</evidence>
<dbReference type="InterPro" id="IPR052710">
    <property type="entry name" value="CAAX_protease"/>
</dbReference>
<dbReference type="PANTHER" id="PTHR36435">
    <property type="entry name" value="SLR1288 PROTEIN"/>
    <property type="match status" value="1"/>
</dbReference>
<protein>
    <recommendedName>
        <fullName evidence="2">CAAX prenyl protease 2/Lysostaphin resistance protein A-like domain-containing protein</fullName>
    </recommendedName>
</protein>
<dbReference type="GeneID" id="58719027"/>
<dbReference type="AlphaFoldDB" id="A0A099W285"/>
<dbReference type="STRING" id="1552123.EP57_13005"/>
<reference evidence="3 4" key="1">
    <citation type="submission" date="2014-05" db="EMBL/GenBank/DDBJ databases">
        <title>Novel Listeriaceae from food processing environments.</title>
        <authorList>
            <person name="den Bakker H.C."/>
        </authorList>
    </citation>
    <scope>NUCLEOTIDE SEQUENCE [LARGE SCALE GENOMIC DNA]</scope>
    <source>
        <strain evidence="3 4">FSL A5-0281</strain>
    </source>
</reference>
<evidence type="ECO:0000313" key="3">
    <source>
        <dbReference type="EMBL" id="KGL38851.1"/>
    </source>
</evidence>
<proteinExistence type="predicted"/>
<dbReference type="GO" id="GO:0004175">
    <property type="term" value="F:endopeptidase activity"/>
    <property type="evidence" value="ECO:0007669"/>
    <property type="project" value="UniProtKB-ARBA"/>
</dbReference>
<dbReference type="OrthoDB" id="8754470at2"/>
<keyword evidence="1" id="KW-0472">Membrane</keyword>
<name>A0A099W285_9LIST</name>
<dbReference type="Proteomes" id="UP000029844">
    <property type="component" value="Unassembled WGS sequence"/>
</dbReference>
<accession>A0A099W285</accession>
<keyword evidence="4" id="KW-1185">Reference proteome</keyword>
<feature type="transmembrane region" description="Helical" evidence="1">
    <location>
        <begin position="58"/>
        <end position="76"/>
    </location>
</feature>
<dbReference type="eggNOG" id="COG1266">
    <property type="taxonomic scope" value="Bacteria"/>
</dbReference>
<feature type="transmembrane region" description="Helical" evidence="1">
    <location>
        <begin position="165"/>
        <end position="183"/>
    </location>
</feature>
<dbReference type="EMBL" id="JNFA01000028">
    <property type="protein sequence ID" value="KGL38851.1"/>
    <property type="molecule type" value="Genomic_DNA"/>
</dbReference>
<feature type="domain" description="CAAX prenyl protease 2/Lysostaphin resistance protein A-like" evidence="2">
    <location>
        <begin position="133"/>
        <end position="222"/>
    </location>
</feature>
<evidence type="ECO:0000259" key="2">
    <source>
        <dbReference type="Pfam" id="PF02517"/>
    </source>
</evidence>
<organism evidence="3 4">
    <name type="scientific">Listeria booriae</name>
    <dbReference type="NCBI Taxonomy" id="1552123"/>
    <lineage>
        <taxon>Bacteria</taxon>
        <taxon>Bacillati</taxon>
        <taxon>Bacillota</taxon>
        <taxon>Bacilli</taxon>
        <taxon>Bacillales</taxon>
        <taxon>Listeriaceae</taxon>
        <taxon>Listeria</taxon>
    </lineage>
</organism>
<dbReference type="Pfam" id="PF02517">
    <property type="entry name" value="Rce1-like"/>
    <property type="match status" value="1"/>
</dbReference>
<sequence length="227" mass="26200">MQEFNIPSPQNQPKIWTIIWVFLVYMGLSLIFQVVSILWDALAGNDFLSMSVSWHSELLGLAAMLLTLIIAKFQNIQFFKWTKISWRGFVFAAVVMGIAIALSSLIDYLGQSYTSYTTTQNEMLLEDVYKNASWLLSFFSIVIIAPFVEEIIFRGFLMQQLFRNRLWLGWIVSSLLFCAVHVPTDWVSFLLYLIPGIALGGILYKTKRLELTIFAHFLNNFIAFIWP</sequence>
<feature type="transmembrane region" description="Helical" evidence="1">
    <location>
        <begin position="132"/>
        <end position="153"/>
    </location>
</feature>
<evidence type="ECO:0000256" key="1">
    <source>
        <dbReference type="SAM" id="Phobius"/>
    </source>
</evidence>
<comment type="caution">
    <text evidence="3">The sequence shown here is derived from an EMBL/GenBank/DDBJ whole genome shotgun (WGS) entry which is preliminary data.</text>
</comment>
<feature type="transmembrane region" description="Helical" evidence="1">
    <location>
        <begin position="15"/>
        <end position="38"/>
    </location>
</feature>
<keyword evidence="1" id="KW-0812">Transmembrane</keyword>
<gene>
    <name evidence="3" type="ORF">EP57_13005</name>
</gene>